<dbReference type="PRINTS" id="PR00455">
    <property type="entry name" value="HTHTETR"/>
</dbReference>
<dbReference type="InterPro" id="IPR050109">
    <property type="entry name" value="HTH-type_TetR-like_transc_reg"/>
</dbReference>
<keyword evidence="7" id="KW-1185">Reference proteome</keyword>
<dbReference type="PROSITE" id="PS50977">
    <property type="entry name" value="HTH_TETR_2"/>
    <property type="match status" value="1"/>
</dbReference>
<feature type="DNA-binding region" description="H-T-H motif" evidence="4">
    <location>
        <begin position="40"/>
        <end position="59"/>
    </location>
</feature>
<accession>A0A081P8H5</accession>
<evidence type="ECO:0000256" key="2">
    <source>
        <dbReference type="ARBA" id="ARBA00023125"/>
    </source>
</evidence>
<organism evidence="6 7">
    <name type="scientific">Paenibacillus tyrfis</name>
    <dbReference type="NCBI Taxonomy" id="1501230"/>
    <lineage>
        <taxon>Bacteria</taxon>
        <taxon>Bacillati</taxon>
        <taxon>Bacillota</taxon>
        <taxon>Bacilli</taxon>
        <taxon>Bacillales</taxon>
        <taxon>Paenibacillaceae</taxon>
        <taxon>Paenibacillus</taxon>
    </lineage>
</organism>
<dbReference type="GO" id="GO:0003700">
    <property type="term" value="F:DNA-binding transcription factor activity"/>
    <property type="evidence" value="ECO:0007669"/>
    <property type="project" value="TreeGrafter"/>
</dbReference>
<dbReference type="SUPFAM" id="SSF46689">
    <property type="entry name" value="Homeodomain-like"/>
    <property type="match status" value="1"/>
</dbReference>
<dbReference type="InterPro" id="IPR001647">
    <property type="entry name" value="HTH_TetR"/>
</dbReference>
<keyword evidence="1" id="KW-0805">Transcription regulation</keyword>
<dbReference type="Pfam" id="PF17754">
    <property type="entry name" value="TetR_C_14"/>
    <property type="match status" value="1"/>
</dbReference>
<name>A0A081P8H5_9BACL</name>
<dbReference type="Gene3D" id="1.10.357.10">
    <property type="entry name" value="Tetracycline Repressor, domain 2"/>
    <property type="match status" value="1"/>
</dbReference>
<dbReference type="eggNOG" id="COG1309">
    <property type="taxonomic scope" value="Bacteria"/>
</dbReference>
<evidence type="ECO:0000256" key="1">
    <source>
        <dbReference type="ARBA" id="ARBA00023015"/>
    </source>
</evidence>
<evidence type="ECO:0000313" key="6">
    <source>
        <dbReference type="EMBL" id="KEQ26998.1"/>
    </source>
</evidence>
<dbReference type="InterPro" id="IPR041347">
    <property type="entry name" value="MftR_C"/>
</dbReference>
<reference evidence="6 7" key="1">
    <citation type="submission" date="2014-06" db="EMBL/GenBank/DDBJ databases">
        <title>Draft genome sequence of Paenibacillus sp. MSt1.</title>
        <authorList>
            <person name="Aw Y.K."/>
            <person name="Ong K.S."/>
            <person name="Gan H.M."/>
            <person name="Lee S.M."/>
        </authorList>
    </citation>
    <scope>NUCLEOTIDE SEQUENCE [LARGE SCALE GENOMIC DNA]</scope>
    <source>
        <strain evidence="6 7">MSt1</strain>
    </source>
</reference>
<dbReference type="InterPro" id="IPR009057">
    <property type="entry name" value="Homeodomain-like_sf"/>
</dbReference>
<dbReference type="GO" id="GO:0000976">
    <property type="term" value="F:transcription cis-regulatory region binding"/>
    <property type="evidence" value="ECO:0007669"/>
    <property type="project" value="TreeGrafter"/>
</dbReference>
<gene>
    <name evidence="6" type="ORF">ET33_24170</name>
</gene>
<evidence type="ECO:0000313" key="7">
    <source>
        <dbReference type="Proteomes" id="UP000028123"/>
    </source>
</evidence>
<dbReference type="RefSeq" id="WP_036676718.1">
    <property type="nucleotide sequence ID" value="NZ_JNVM01000004.1"/>
</dbReference>
<evidence type="ECO:0000256" key="4">
    <source>
        <dbReference type="PROSITE-ProRule" id="PRU00335"/>
    </source>
</evidence>
<dbReference type="Gene3D" id="1.10.10.60">
    <property type="entry name" value="Homeodomain-like"/>
    <property type="match status" value="1"/>
</dbReference>
<dbReference type="AlphaFoldDB" id="A0A081P8H5"/>
<dbReference type="Proteomes" id="UP000028123">
    <property type="component" value="Unassembled WGS sequence"/>
</dbReference>
<dbReference type="PANTHER" id="PTHR30055">
    <property type="entry name" value="HTH-TYPE TRANSCRIPTIONAL REGULATOR RUTR"/>
    <property type="match status" value="1"/>
</dbReference>
<dbReference type="EMBL" id="JNVM01000004">
    <property type="protein sequence ID" value="KEQ26998.1"/>
    <property type="molecule type" value="Genomic_DNA"/>
</dbReference>
<evidence type="ECO:0000259" key="5">
    <source>
        <dbReference type="PROSITE" id="PS50977"/>
    </source>
</evidence>
<evidence type="ECO:0000256" key="3">
    <source>
        <dbReference type="ARBA" id="ARBA00023163"/>
    </source>
</evidence>
<dbReference type="Pfam" id="PF00440">
    <property type="entry name" value="TetR_N"/>
    <property type="match status" value="1"/>
</dbReference>
<protein>
    <submittedName>
        <fullName evidence="6">TetR family transcriptional regulator</fullName>
    </submittedName>
</protein>
<keyword evidence="2 4" id="KW-0238">DNA-binding</keyword>
<proteinExistence type="predicted"/>
<dbReference type="PANTHER" id="PTHR30055:SF234">
    <property type="entry name" value="HTH-TYPE TRANSCRIPTIONAL REGULATOR BETI"/>
    <property type="match status" value="1"/>
</dbReference>
<keyword evidence="3" id="KW-0804">Transcription</keyword>
<comment type="caution">
    <text evidence="6">The sequence shown here is derived from an EMBL/GenBank/DDBJ whole genome shotgun (WGS) entry which is preliminary data.</text>
</comment>
<feature type="domain" description="HTH tetR-type" evidence="5">
    <location>
        <begin position="17"/>
        <end position="77"/>
    </location>
</feature>
<sequence>MPPDDKRTMGLRERKKAKTMAAVQMHALRLFRELGYNATTVEQITEAAEISPSTFFRYFPTKEDVLLSDNYDPVLVDAFEAQPSDLSPLQALRGAMVSAIADMSADELATMRERNQLIMTVPELRAAALNNLTQTMQLIAELAAKRTGREPDDAAVRTFAGAVIGVNISVMLHYAKHPDADFAGLLDEALSKLEAGLPL</sequence>